<evidence type="ECO:0000313" key="7">
    <source>
        <dbReference type="EMBL" id="KAB0796479.1"/>
    </source>
</evidence>
<evidence type="ECO:0000256" key="4">
    <source>
        <dbReference type="ARBA" id="ARBA00022833"/>
    </source>
</evidence>
<keyword evidence="1" id="KW-0479">Metal-binding</keyword>
<feature type="domain" description="C2H2-type" evidence="6">
    <location>
        <begin position="3"/>
        <end position="30"/>
    </location>
</feature>
<dbReference type="FunFam" id="3.30.160.60:FF:000110">
    <property type="entry name" value="Zinc finger protein-like"/>
    <property type="match status" value="1"/>
</dbReference>
<dbReference type="GO" id="GO:0008270">
    <property type="term" value="F:zinc ion binding"/>
    <property type="evidence" value="ECO:0007669"/>
    <property type="project" value="UniProtKB-KW"/>
</dbReference>
<comment type="caution">
    <text evidence="7">The sequence shown here is derived from an EMBL/GenBank/DDBJ whole genome shotgun (WGS) entry which is preliminary data.</text>
</comment>
<gene>
    <name evidence="7" type="ORF">PPYR_10540</name>
</gene>
<dbReference type="EMBL" id="VVIM01000007">
    <property type="protein sequence ID" value="KAB0796479.1"/>
    <property type="molecule type" value="Genomic_DNA"/>
</dbReference>
<proteinExistence type="predicted"/>
<keyword evidence="4" id="KW-0862">Zinc</keyword>
<sequence length="56" mass="6861">KLFFCDRCGRRYKRKTHLSSHVRYECGKDPQFSCNLCDKRFHQKSNLTTHIKKYHN</sequence>
<evidence type="ECO:0000256" key="3">
    <source>
        <dbReference type="ARBA" id="ARBA00022771"/>
    </source>
</evidence>
<evidence type="ECO:0000256" key="2">
    <source>
        <dbReference type="ARBA" id="ARBA00022737"/>
    </source>
</evidence>
<dbReference type="AlphaFoldDB" id="A0A5N4AGR3"/>
<feature type="domain" description="C2H2-type" evidence="6">
    <location>
        <begin position="32"/>
        <end position="56"/>
    </location>
</feature>
<reference evidence="7 8" key="1">
    <citation type="journal article" date="2018" name="Elife">
        <title>Firefly genomes illuminate parallel origins of bioluminescence in beetles.</title>
        <authorList>
            <person name="Fallon T.R."/>
            <person name="Lower S.E."/>
            <person name="Chang C.H."/>
            <person name="Bessho-Uehara M."/>
            <person name="Martin G.J."/>
            <person name="Bewick A.J."/>
            <person name="Behringer M."/>
            <person name="Debat H.J."/>
            <person name="Wong I."/>
            <person name="Day J.C."/>
            <person name="Suvorov A."/>
            <person name="Silva C.J."/>
            <person name="Stanger-Hall K.F."/>
            <person name="Hall D.W."/>
            <person name="Schmitz R.J."/>
            <person name="Nelson D.R."/>
            <person name="Lewis S.M."/>
            <person name="Shigenobu S."/>
            <person name="Bybee S.M."/>
            <person name="Larracuente A.M."/>
            <person name="Oba Y."/>
            <person name="Weng J.K."/>
        </authorList>
    </citation>
    <scope>NUCLEOTIDE SEQUENCE [LARGE SCALE GENOMIC DNA]</scope>
    <source>
        <strain evidence="7">1611_PpyrPB1</strain>
        <tissue evidence="7">Whole body</tissue>
    </source>
</reference>
<dbReference type="InterPro" id="IPR013087">
    <property type="entry name" value="Znf_C2H2_type"/>
</dbReference>
<name>A0A5N4AGR3_PHOPY</name>
<keyword evidence="8" id="KW-1185">Reference proteome</keyword>
<keyword evidence="2" id="KW-0677">Repeat</keyword>
<feature type="non-terminal residue" evidence="7">
    <location>
        <position position="1"/>
    </location>
</feature>
<keyword evidence="3 5" id="KW-0863">Zinc-finger</keyword>
<dbReference type="PROSITE" id="PS00028">
    <property type="entry name" value="ZINC_FINGER_C2H2_1"/>
    <property type="match status" value="1"/>
</dbReference>
<evidence type="ECO:0000256" key="5">
    <source>
        <dbReference type="PROSITE-ProRule" id="PRU00042"/>
    </source>
</evidence>
<dbReference type="SMART" id="SM00355">
    <property type="entry name" value="ZnF_C2H2"/>
    <property type="match status" value="2"/>
</dbReference>
<evidence type="ECO:0000259" key="6">
    <source>
        <dbReference type="PROSITE" id="PS50157"/>
    </source>
</evidence>
<feature type="non-terminal residue" evidence="7">
    <location>
        <position position="56"/>
    </location>
</feature>
<dbReference type="SUPFAM" id="SSF57667">
    <property type="entry name" value="beta-beta-alpha zinc fingers"/>
    <property type="match status" value="1"/>
</dbReference>
<evidence type="ECO:0000313" key="8">
    <source>
        <dbReference type="Proteomes" id="UP000327044"/>
    </source>
</evidence>
<dbReference type="InterPro" id="IPR036236">
    <property type="entry name" value="Znf_C2H2_sf"/>
</dbReference>
<evidence type="ECO:0000256" key="1">
    <source>
        <dbReference type="ARBA" id="ARBA00022723"/>
    </source>
</evidence>
<accession>A0A5N4AGR3</accession>
<dbReference type="InParanoid" id="A0A5N4AGR3"/>
<dbReference type="Proteomes" id="UP000327044">
    <property type="component" value="Unassembled WGS sequence"/>
</dbReference>
<organism evidence="7 8">
    <name type="scientific">Photinus pyralis</name>
    <name type="common">Common eastern firefly</name>
    <name type="synonym">Lampyris pyralis</name>
    <dbReference type="NCBI Taxonomy" id="7054"/>
    <lineage>
        <taxon>Eukaryota</taxon>
        <taxon>Metazoa</taxon>
        <taxon>Ecdysozoa</taxon>
        <taxon>Arthropoda</taxon>
        <taxon>Hexapoda</taxon>
        <taxon>Insecta</taxon>
        <taxon>Pterygota</taxon>
        <taxon>Neoptera</taxon>
        <taxon>Endopterygota</taxon>
        <taxon>Coleoptera</taxon>
        <taxon>Polyphaga</taxon>
        <taxon>Elateriformia</taxon>
        <taxon>Elateroidea</taxon>
        <taxon>Lampyridae</taxon>
        <taxon>Lampyrinae</taxon>
        <taxon>Photinus</taxon>
    </lineage>
</organism>
<dbReference type="Pfam" id="PF00096">
    <property type="entry name" value="zf-C2H2"/>
    <property type="match status" value="2"/>
</dbReference>
<dbReference type="PROSITE" id="PS50157">
    <property type="entry name" value="ZINC_FINGER_C2H2_2"/>
    <property type="match status" value="2"/>
</dbReference>
<protein>
    <recommendedName>
        <fullName evidence="6">C2H2-type domain-containing protein</fullName>
    </recommendedName>
</protein>
<dbReference type="Gene3D" id="3.30.160.60">
    <property type="entry name" value="Classic Zinc Finger"/>
    <property type="match status" value="1"/>
</dbReference>